<dbReference type="GO" id="GO:0008061">
    <property type="term" value="F:chitin binding"/>
    <property type="evidence" value="ECO:0007669"/>
    <property type="project" value="InterPro"/>
</dbReference>
<name>A0AAN6UBU2_9PEZI</name>
<evidence type="ECO:0000256" key="3">
    <source>
        <dbReference type="SAM" id="MobiDB-lite"/>
    </source>
</evidence>
<dbReference type="EMBL" id="MU853223">
    <property type="protein sequence ID" value="KAK4128686.1"/>
    <property type="molecule type" value="Genomic_DNA"/>
</dbReference>
<dbReference type="Pfam" id="PF00704">
    <property type="entry name" value="Glyco_hydro_18"/>
    <property type="match status" value="2"/>
</dbReference>
<dbReference type="AlphaFoldDB" id="A0AAN6UBU2"/>
<feature type="domain" description="GH18" evidence="5">
    <location>
        <begin position="95"/>
        <end position="389"/>
    </location>
</feature>
<evidence type="ECO:0000313" key="6">
    <source>
        <dbReference type="EMBL" id="KAK4128686.1"/>
    </source>
</evidence>
<keyword evidence="6" id="KW-0378">Hydrolase</keyword>
<proteinExistence type="inferred from homology"/>
<dbReference type="PROSITE" id="PS51910">
    <property type="entry name" value="GH18_2"/>
    <property type="match status" value="1"/>
</dbReference>
<dbReference type="EC" id="3.2.1.14" evidence="2"/>
<evidence type="ECO:0000256" key="4">
    <source>
        <dbReference type="SAM" id="SignalP"/>
    </source>
</evidence>
<keyword evidence="4" id="KW-0732">Signal</keyword>
<dbReference type="GeneID" id="87831051"/>
<dbReference type="InterPro" id="IPR011583">
    <property type="entry name" value="Chitinase_II/V-like_cat"/>
</dbReference>
<dbReference type="PANTHER" id="PTHR11177">
    <property type="entry name" value="CHITINASE"/>
    <property type="match status" value="1"/>
</dbReference>
<dbReference type="GO" id="GO:0005975">
    <property type="term" value="P:carbohydrate metabolic process"/>
    <property type="evidence" value="ECO:0007669"/>
    <property type="project" value="InterPro"/>
</dbReference>
<comment type="caution">
    <text evidence="6">The sequence shown here is derived from an EMBL/GenBank/DDBJ whole genome shotgun (WGS) entry which is preliminary data.</text>
</comment>
<evidence type="ECO:0000256" key="2">
    <source>
        <dbReference type="ARBA" id="ARBA00012729"/>
    </source>
</evidence>
<feature type="chain" id="PRO_5042925437" description="chitinase" evidence="4">
    <location>
        <begin position="33"/>
        <end position="413"/>
    </location>
</feature>
<dbReference type="GO" id="GO:0005576">
    <property type="term" value="C:extracellular region"/>
    <property type="evidence" value="ECO:0007669"/>
    <property type="project" value="TreeGrafter"/>
</dbReference>
<evidence type="ECO:0000313" key="7">
    <source>
        <dbReference type="Proteomes" id="UP001302602"/>
    </source>
</evidence>
<dbReference type="SUPFAM" id="SSF54556">
    <property type="entry name" value="Chitinase insertion domain"/>
    <property type="match status" value="1"/>
</dbReference>
<dbReference type="InterPro" id="IPR001223">
    <property type="entry name" value="Glyco_hydro18_cat"/>
</dbReference>
<feature type="compositionally biased region" description="Low complexity" evidence="3">
    <location>
        <begin position="55"/>
        <end position="83"/>
    </location>
</feature>
<dbReference type="GO" id="GO:0008843">
    <property type="term" value="F:endochitinase activity"/>
    <property type="evidence" value="ECO:0007669"/>
    <property type="project" value="UniProtKB-EC"/>
</dbReference>
<evidence type="ECO:0000259" key="5">
    <source>
        <dbReference type="PROSITE" id="PS51910"/>
    </source>
</evidence>
<accession>A0AAN6UBU2</accession>
<sequence length="413" mass="44375">MLLVPDFCHREQNAVFLVLLVAPFAILPTTVALPAGVELGPGEDVQTTTNSSPVATSQSPLPSTTTSLGTSQTVTTTTSSTAPSTGTTVTVASGYRNALYLTNWGTYGANYQPQQLPGNKITHVLYAFADIASDARLIDDMGLNAYGCVKQLYLLKKRQRHFKTLLSIGGWTYSPKFAPVAATEAGRQRFWNSSATPLNRRPAAKKNNTMKLGEMDPLLDAWHIMVHDYAGSWGSTTGHQSNLRADPSNPQATKFSTERAITDYVARGIPAAKIVLGMPLYGRAFENTKGLGQPYASVEPGSIQAGVYLCEDLPRPGVKEIHDESAGANYSFDEAKGELVSYDNVFGAQKKAEYLVNKSLGGAVFWETVGDMTGNGSLVSALAGGMGRLETAENWLSYPESRYQNIKNGMPGA</sequence>
<dbReference type="RefSeq" id="XP_062652457.1">
    <property type="nucleotide sequence ID" value="XM_062794282.1"/>
</dbReference>
<dbReference type="PANTHER" id="PTHR11177:SF384">
    <property type="entry name" value="CHITINASE"/>
    <property type="match status" value="1"/>
</dbReference>
<feature type="signal peptide" evidence="4">
    <location>
        <begin position="1"/>
        <end position="32"/>
    </location>
</feature>
<dbReference type="SUPFAM" id="SSF51445">
    <property type="entry name" value="(Trans)glycosidases"/>
    <property type="match status" value="1"/>
</dbReference>
<dbReference type="InterPro" id="IPR029070">
    <property type="entry name" value="Chitinase_insertion_sf"/>
</dbReference>
<reference evidence="6" key="1">
    <citation type="journal article" date="2023" name="Mol. Phylogenet. Evol.">
        <title>Genome-scale phylogeny and comparative genomics of the fungal order Sordariales.</title>
        <authorList>
            <person name="Hensen N."/>
            <person name="Bonometti L."/>
            <person name="Westerberg I."/>
            <person name="Brannstrom I.O."/>
            <person name="Guillou S."/>
            <person name="Cros-Aarteil S."/>
            <person name="Calhoun S."/>
            <person name="Haridas S."/>
            <person name="Kuo A."/>
            <person name="Mondo S."/>
            <person name="Pangilinan J."/>
            <person name="Riley R."/>
            <person name="LaButti K."/>
            <person name="Andreopoulos B."/>
            <person name="Lipzen A."/>
            <person name="Chen C."/>
            <person name="Yan M."/>
            <person name="Daum C."/>
            <person name="Ng V."/>
            <person name="Clum A."/>
            <person name="Steindorff A."/>
            <person name="Ohm R.A."/>
            <person name="Martin F."/>
            <person name="Silar P."/>
            <person name="Natvig D.O."/>
            <person name="Lalanne C."/>
            <person name="Gautier V."/>
            <person name="Ament-Velasquez S.L."/>
            <person name="Kruys A."/>
            <person name="Hutchinson M.I."/>
            <person name="Powell A.J."/>
            <person name="Barry K."/>
            <person name="Miller A.N."/>
            <person name="Grigoriev I.V."/>
            <person name="Debuchy R."/>
            <person name="Gladieux P."/>
            <person name="Hiltunen Thoren M."/>
            <person name="Johannesson H."/>
        </authorList>
    </citation>
    <scope>NUCLEOTIDE SEQUENCE</scope>
    <source>
        <strain evidence="6">CBS 731.68</strain>
    </source>
</reference>
<protein>
    <recommendedName>
        <fullName evidence="2">chitinase</fullName>
        <ecNumber evidence="2">3.2.1.14</ecNumber>
    </recommendedName>
</protein>
<gene>
    <name evidence="6" type="ORF">N657DRAFT_652298</name>
</gene>
<evidence type="ECO:0000256" key="1">
    <source>
        <dbReference type="ARBA" id="ARBA00008682"/>
    </source>
</evidence>
<dbReference type="SMART" id="SM00636">
    <property type="entry name" value="Glyco_18"/>
    <property type="match status" value="1"/>
</dbReference>
<reference evidence="6" key="2">
    <citation type="submission" date="2023-05" db="EMBL/GenBank/DDBJ databases">
        <authorList>
            <consortium name="Lawrence Berkeley National Laboratory"/>
            <person name="Steindorff A."/>
            <person name="Hensen N."/>
            <person name="Bonometti L."/>
            <person name="Westerberg I."/>
            <person name="Brannstrom I.O."/>
            <person name="Guillou S."/>
            <person name="Cros-Aarteil S."/>
            <person name="Calhoun S."/>
            <person name="Haridas S."/>
            <person name="Kuo A."/>
            <person name="Mondo S."/>
            <person name="Pangilinan J."/>
            <person name="Riley R."/>
            <person name="Labutti K."/>
            <person name="Andreopoulos B."/>
            <person name="Lipzen A."/>
            <person name="Chen C."/>
            <person name="Yanf M."/>
            <person name="Daum C."/>
            <person name="Ng V."/>
            <person name="Clum A."/>
            <person name="Ohm R."/>
            <person name="Martin F."/>
            <person name="Silar P."/>
            <person name="Natvig D."/>
            <person name="Lalanne C."/>
            <person name="Gautier V."/>
            <person name="Ament-Velasquez S.L."/>
            <person name="Kruys A."/>
            <person name="Hutchinson M.I."/>
            <person name="Powell A.J."/>
            <person name="Barry K."/>
            <person name="Miller A.N."/>
            <person name="Grigoriev I.V."/>
            <person name="Debuchy R."/>
            <person name="Gladieux P."/>
            <person name="Thoren M.H."/>
            <person name="Johannesson H."/>
        </authorList>
    </citation>
    <scope>NUCLEOTIDE SEQUENCE</scope>
    <source>
        <strain evidence="6">CBS 731.68</strain>
    </source>
</reference>
<comment type="similarity">
    <text evidence="1">Belongs to the glycosyl hydrolase 18 family. Chitinase class V subfamily.</text>
</comment>
<keyword evidence="7" id="KW-1185">Reference proteome</keyword>
<organism evidence="6 7">
    <name type="scientific">Parathielavia appendiculata</name>
    <dbReference type="NCBI Taxonomy" id="2587402"/>
    <lineage>
        <taxon>Eukaryota</taxon>
        <taxon>Fungi</taxon>
        <taxon>Dikarya</taxon>
        <taxon>Ascomycota</taxon>
        <taxon>Pezizomycotina</taxon>
        <taxon>Sordariomycetes</taxon>
        <taxon>Sordariomycetidae</taxon>
        <taxon>Sordariales</taxon>
        <taxon>Chaetomiaceae</taxon>
        <taxon>Parathielavia</taxon>
    </lineage>
</organism>
<dbReference type="InterPro" id="IPR050314">
    <property type="entry name" value="Glycosyl_Hydrlase_18"/>
</dbReference>
<dbReference type="Gene3D" id="3.20.20.80">
    <property type="entry name" value="Glycosidases"/>
    <property type="match status" value="2"/>
</dbReference>
<dbReference type="Gene3D" id="3.10.50.10">
    <property type="match status" value="1"/>
</dbReference>
<feature type="region of interest" description="Disordered" evidence="3">
    <location>
        <begin position="43"/>
        <end position="83"/>
    </location>
</feature>
<dbReference type="GO" id="GO:0006032">
    <property type="term" value="P:chitin catabolic process"/>
    <property type="evidence" value="ECO:0007669"/>
    <property type="project" value="TreeGrafter"/>
</dbReference>
<feature type="compositionally biased region" description="Polar residues" evidence="3">
    <location>
        <begin position="45"/>
        <end position="54"/>
    </location>
</feature>
<dbReference type="InterPro" id="IPR017853">
    <property type="entry name" value="GH"/>
</dbReference>
<dbReference type="Proteomes" id="UP001302602">
    <property type="component" value="Unassembled WGS sequence"/>
</dbReference>